<sequence length="577" mass="69048">MVINVKRPPNIYYYKLYLNLVFDSDIVTFHDHIPIKFTLLTEFKTYNQQCDKVPFIPSIINKIIRYNANYNYSVKEIIKIFNVFRKKNLEFIPSLIKVCSKDLLCIPFWNAYTKLLSDKLYLPTLNDLVKTINKTLDNSWFKANEFVNNKNAYKLNFKKVNYEECILTKTRKINIYFNKSQKKYMRQIIGIYRYFYNRCVSFLNNYDKKTRISKYYINSKNKMSLIIVKVPETINPYSFISMRPILKQHIPTWLLKDFPEHLIDQALNEAFVRFKICLDRCIKTGKQFEFKYKQSKENVHTINLEKSMIHKTNSLFRNWKINDNYLFRNLKTSERFHMYNFKGSTLSYHRILKKYTLNLSYEEKTYKHYIPHRIGAGDPGQRTFLTIYSTDKVIEVGNNGCNKLFNICKEIDIIQSRLNCKEYYTQINNEKIIYKMNHNRRRNLKKALHNKIQYLKNLKTELHNKSIKYICDNYSTIILPPYEIQNMVGKLHSVIARGMYNLAYYTFREKLVAKSKEYNIKVLIKPEYYTTKTCGQCGILNHNIGTNKVFNCPICKLEMGRDQNAARNNLLRNIKYT</sequence>
<dbReference type="EMBL" id="KY684109">
    <property type="protein sequence ID" value="ARF11649.1"/>
    <property type="molecule type" value="Genomic_DNA"/>
</dbReference>
<keyword evidence="4" id="KW-0233">DNA recombination</keyword>
<protein>
    <submittedName>
        <fullName evidence="7">Transposase</fullName>
    </submittedName>
</protein>
<dbReference type="Pfam" id="PF07282">
    <property type="entry name" value="Cas12f1-like_TNB"/>
    <property type="match status" value="1"/>
</dbReference>
<evidence type="ECO:0000259" key="6">
    <source>
        <dbReference type="Pfam" id="PF12323"/>
    </source>
</evidence>
<gene>
    <name evidence="7" type="ORF">Klosneuvirus_2_85</name>
</gene>
<dbReference type="GO" id="GO:0046872">
    <property type="term" value="F:metal ion binding"/>
    <property type="evidence" value="ECO:0007669"/>
    <property type="project" value="UniProtKB-KW"/>
</dbReference>
<dbReference type="InterPro" id="IPR051491">
    <property type="entry name" value="Recombinase/Transposase-rel"/>
</dbReference>
<evidence type="ECO:0000256" key="3">
    <source>
        <dbReference type="ARBA" id="ARBA00023125"/>
    </source>
</evidence>
<dbReference type="PANTHER" id="PTHR36172">
    <property type="match status" value="1"/>
</dbReference>
<feature type="domain" description="Transposase putative helix-turn-helix" evidence="6">
    <location>
        <begin position="168"/>
        <end position="202"/>
    </location>
</feature>
<feature type="domain" description="Cas12f1-like TNB" evidence="5">
    <location>
        <begin position="504"/>
        <end position="568"/>
    </location>
</feature>
<keyword evidence="1" id="KW-0479">Metal-binding</keyword>
<dbReference type="Pfam" id="PF12323">
    <property type="entry name" value="HTH_OrfB_IS605"/>
    <property type="match status" value="1"/>
</dbReference>
<keyword evidence="2" id="KW-0862">Zinc</keyword>
<dbReference type="InterPro" id="IPR010095">
    <property type="entry name" value="Cas12f1-like_TNB"/>
</dbReference>
<evidence type="ECO:0000256" key="4">
    <source>
        <dbReference type="ARBA" id="ARBA00023172"/>
    </source>
</evidence>
<evidence type="ECO:0000259" key="5">
    <source>
        <dbReference type="Pfam" id="PF07282"/>
    </source>
</evidence>
<dbReference type="InterPro" id="IPR021027">
    <property type="entry name" value="Transposase_put_HTH"/>
</dbReference>
<dbReference type="GO" id="GO:0006310">
    <property type="term" value="P:DNA recombination"/>
    <property type="evidence" value="ECO:0007669"/>
    <property type="project" value="UniProtKB-KW"/>
</dbReference>
<proteinExistence type="predicted"/>
<accession>A0A1V0SIW2</accession>
<evidence type="ECO:0000313" key="7">
    <source>
        <dbReference type="EMBL" id="ARF11649.1"/>
    </source>
</evidence>
<keyword evidence="3" id="KW-0238">DNA-binding</keyword>
<evidence type="ECO:0000256" key="1">
    <source>
        <dbReference type="ARBA" id="ARBA00022723"/>
    </source>
</evidence>
<dbReference type="PANTHER" id="PTHR36172:SF1">
    <property type="entry name" value="RESOLVASE-RELATED"/>
    <property type="match status" value="1"/>
</dbReference>
<organism evidence="7">
    <name type="scientific">Klosneuvirus KNV1</name>
    <dbReference type="NCBI Taxonomy" id="1977640"/>
    <lineage>
        <taxon>Viruses</taxon>
        <taxon>Varidnaviria</taxon>
        <taxon>Bamfordvirae</taxon>
        <taxon>Nucleocytoviricota</taxon>
        <taxon>Megaviricetes</taxon>
        <taxon>Imitervirales</taxon>
        <taxon>Mimiviridae</taxon>
        <taxon>Klosneuvirinae</taxon>
        <taxon>Klosneuvirus</taxon>
    </lineage>
</organism>
<reference evidence="7" key="1">
    <citation type="journal article" date="2017" name="Science">
        <title>Giant viruses with an expanded complement of translation system components.</title>
        <authorList>
            <person name="Schulz F."/>
            <person name="Yutin N."/>
            <person name="Ivanova N.N."/>
            <person name="Ortega D.R."/>
            <person name="Lee T.K."/>
            <person name="Vierheilig J."/>
            <person name="Daims H."/>
            <person name="Horn M."/>
            <person name="Wagner M."/>
            <person name="Jensen G.J."/>
            <person name="Kyrpides N.C."/>
            <person name="Koonin E.V."/>
            <person name="Woyke T."/>
        </authorList>
    </citation>
    <scope>NUCLEOTIDE SEQUENCE</scope>
    <source>
        <strain evidence="7">KNV1</strain>
    </source>
</reference>
<dbReference type="GO" id="GO:0003677">
    <property type="term" value="F:DNA binding"/>
    <property type="evidence" value="ECO:0007669"/>
    <property type="project" value="UniProtKB-KW"/>
</dbReference>
<name>A0A1V0SIW2_9VIRU</name>
<evidence type="ECO:0000256" key="2">
    <source>
        <dbReference type="ARBA" id="ARBA00022833"/>
    </source>
</evidence>